<dbReference type="InterPro" id="IPR017972">
    <property type="entry name" value="Cyt_P450_CS"/>
</dbReference>
<protein>
    <submittedName>
        <fullName evidence="10">Cytochrome P450</fullName>
    </submittedName>
</protein>
<keyword evidence="8" id="KW-0503">Monooxygenase</keyword>
<evidence type="ECO:0000256" key="4">
    <source>
        <dbReference type="ARBA" id="ARBA00022723"/>
    </source>
</evidence>
<gene>
    <name evidence="10" type="ORF">CC78DRAFT_532858</name>
</gene>
<sequence>MEISLALFIVLVVCATVCWVTLSPRSREYATAKRPWWNENSVSEAVKEGYSTITKVTGKPFYVRYWAQDYLVLPSHYLQDVRRADKNQLNFVDSISDVFFMYNWIGDLFKSTRMQTLVMKGINPRLPKLATPMIEECAYAFNAELGDCTEPKEVLALESITSISLRIIARFIAGKELSRDQRFLDATNAYFGGNFLTGFLMLKLPFGAFLRDTIAWPLFKYHQKYRQQRLIEMIEPIMARRMKERDLMVEKPSEYDAIQTLLDLLDQFPLDESSKTSPLHTLSHEILQLVWAAGQSPAISAVAVIFKLLERSEYMQILTEEAQAAVAKYGWADLALNELPIMDSFIRETHRFHPAFVLNATRTVKGQPFTFSDGLTLPVGTRIAFAAESAQLDPEFIKDPETFDGLRFIKLAEADVRQEDGVNRWAASHTSYSNMTFGYGNHACPGRFMGVRVIKIILMRVLLDYDISWDRTDGEPPRFRMEGLSVPSPTQKVFFRRRKIRQDSLNPTMLC</sequence>
<keyword evidence="9" id="KW-0732">Signal</keyword>
<dbReference type="InterPro" id="IPR001128">
    <property type="entry name" value="Cyt_P450"/>
</dbReference>
<dbReference type="AlphaFoldDB" id="A0A9P4N6Q5"/>
<evidence type="ECO:0000256" key="6">
    <source>
        <dbReference type="ARBA" id="ARBA00023004"/>
    </source>
</evidence>
<dbReference type="SUPFAM" id="SSF48264">
    <property type="entry name" value="Cytochrome P450"/>
    <property type="match status" value="1"/>
</dbReference>
<keyword evidence="6 7" id="KW-0408">Iron</keyword>
<evidence type="ECO:0000256" key="7">
    <source>
        <dbReference type="PIRSR" id="PIRSR602403-1"/>
    </source>
</evidence>
<dbReference type="InterPro" id="IPR002403">
    <property type="entry name" value="Cyt_P450_E_grp-IV"/>
</dbReference>
<dbReference type="PANTHER" id="PTHR46206">
    <property type="entry name" value="CYTOCHROME P450"/>
    <property type="match status" value="1"/>
</dbReference>
<evidence type="ECO:0000313" key="10">
    <source>
        <dbReference type="EMBL" id="KAF2265004.1"/>
    </source>
</evidence>
<evidence type="ECO:0000256" key="9">
    <source>
        <dbReference type="SAM" id="SignalP"/>
    </source>
</evidence>
<proteinExistence type="inferred from homology"/>
<evidence type="ECO:0000256" key="8">
    <source>
        <dbReference type="RuleBase" id="RU000461"/>
    </source>
</evidence>
<comment type="similarity">
    <text evidence="3 8">Belongs to the cytochrome P450 family.</text>
</comment>
<evidence type="ECO:0000256" key="1">
    <source>
        <dbReference type="ARBA" id="ARBA00001971"/>
    </source>
</evidence>
<dbReference type="Pfam" id="PF00067">
    <property type="entry name" value="p450"/>
    <property type="match status" value="1"/>
</dbReference>
<name>A0A9P4N6Q5_9PLEO</name>
<feature type="binding site" description="axial binding residue" evidence="7">
    <location>
        <position position="444"/>
    </location>
    <ligand>
        <name>heme</name>
        <dbReference type="ChEBI" id="CHEBI:30413"/>
    </ligand>
    <ligandPart>
        <name>Fe</name>
        <dbReference type="ChEBI" id="CHEBI:18248"/>
    </ligandPart>
</feature>
<comment type="caution">
    <text evidence="10">The sequence shown here is derived from an EMBL/GenBank/DDBJ whole genome shotgun (WGS) entry which is preliminary data.</text>
</comment>
<dbReference type="EMBL" id="ML986612">
    <property type="protein sequence ID" value="KAF2265004.1"/>
    <property type="molecule type" value="Genomic_DNA"/>
</dbReference>
<evidence type="ECO:0000256" key="5">
    <source>
        <dbReference type="ARBA" id="ARBA00023002"/>
    </source>
</evidence>
<comment type="pathway">
    <text evidence="2">Mycotoxin biosynthesis.</text>
</comment>
<comment type="cofactor">
    <cofactor evidence="1 7">
        <name>heme</name>
        <dbReference type="ChEBI" id="CHEBI:30413"/>
    </cofactor>
</comment>
<dbReference type="Gene3D" id="1.10.630.10">
    <property type="entry name" value="Cytochrome P450"/>
    <property type="match status" value="1"/>
</dbReference>
<keyword evidence="5 8" id="KW-0560">Oxidoreductase</keyword>
<evidence type="ECO:0000256" key="2">
    <source>
        <dbReference type="ARBA" id="ARBA00004685"/>
    </source>
</evidence>
<dbReference type="PROSITE" id="PS00086">
    <property type="entry name" value="CYTOCHROME_P450"/>
    <property type="match status" value="1"/>
</dbReference>
<keyword evidence="11" id="KW-1185">Reference proteome</keyword>
<organism evidence="10 11">
    <name type="scientific">Lojkania enalia</name>
    <dbReference type="NCBI Taxonomy" id="147567"/>
    <lineage>
        <taxon>Eukaryota</taxon>
        <taxon>Fungi</taxon>
        <taxon>Dikarya</taxon>
        <taxon>Ascomycota</taxon>
        <taxon>Pezizomycotina</taxon>
        <taxon>Dothideomycetes</taxon>
        <taxon>Pleosporomycetidae</taxon>
        <taxon>Pleosporales</taxon>
        <taxon>Pleosporales incertae sedis</taxon>
        <taxon>Lojkania</taxon>
    </lineage>
</organism>
<dbReference type="OrthoDB" id="1844152at2759"/>
<dbReference type="GO" id="GO:0016705">
    <property type="term" value="F:oxidoreductase activity, acting on paired donors, with incorporation or reduction of molecular oxygen"/>
    <property type="evidence" value="ECO:0007669"/>
    <property type="project" value="InterPro"/>
</dbReference>
<dbReference type="InterPro" id="IPR036396">
    <property type="entry name" value="Cyt_P450_sf"/>
</dbReference>
<dbReference type="GO" id="GO:0005506">
    <property type="term" value="F:iron ion binding"/>
    <property type="evidence" value="ECO:0007669"/>
    <property type="project" value="InterPro"/>
</dbReference>
<feature type="signal peptide" evidence="9">
    <location>
        <begin position="1"/>
        <end position="15"/>
    </location>
</feature>
<accession>A0A9P4N6Q5</accession>
<dbReference type="GO" id="GO:0020037">
    <property type="term" value="F:heme binding"/>
    <property type="evidence" value="ECO:0007669"/>
    <property type="project" value="InterPro"/>
</dbReference>
<keyword evidence="4 7" id="KW-0479">Metal-binding</keyword>
<keyword evidence="7 8" id="KW-0349">Heme</keyword>
<evidence type="ECO:0000313" key="11">
    <source>
        <dbReference type="Proteomes" id="UP000800093"/>
    </source>
</evidence>
<dbReference type="PRINTS" id="PR00465">
    <property type="entry name" value="EP450IV"/>
</dbReference>
<dbReference type="GO" id="GO:0004497">
    <property type="term" value="F:monooxygenase activity"/>
    <property type="evidence" value="ECO:0007669"/>
    <property type="project" value="UniProtKB-KW"/>
</dbReference>
<dbReference type="Proteomes" id="UP000800093">
    <property type="component" value="Unassembled WGS sequence"/>
</dbReference>
<dbReference type="CDD" id="cd11041">
    <property type="entry name" value="CYP503A1-like"/>
    <property type="match status" value="1"/>
</dbReference>
<reference evidence="11" key="1">
    <citation type="journal article" date="2020" name="Stud. Mycol.">
        <title>101 Dothideomycetes genomes: A test case for predicting lifestyles and emergence of pathogens.</title>
        <authorList>
            <person name="Haridas S."/>
            <person name="Albert R."/>
            <person name="Binder M."/>
            <person name="Bloem J."/>
            <person name="LaButti K."/>
            <person name="Salamov A."/>
            <person name="Andreopoulos B."/>
            <person name="Baker S."/>
            <person name="Barry K."/>
            <person name="Bills G."/>
            <person name="Bluhm B."/>
            <person name="Cannon C."/>
            <person name="Castanera R."/>
            <person name="Culley D."/>
            <person name="Daum C."/>
            <person name="Ezra D."/>
            <person name="Gonzalez J."/>
            <person name="Henrissat B."/>
            <person name="Kuo A."/>
            <person name="Liang C."/>
            <person name="Lipzen A."/>
            <person name="Lutzoni F."/>
            <person name="Magnuson J."/>
            <person name="Mondo S."/>
            <person name="Nolan M."/>
            <person name="Ohm R."/>
            <person name="Pangilinan J."/>
            <person name="Park H.-J."/>
            <person name="Ramirez L."/>
            <person name="Alfaro M."/>
            <person name="Sun H."/>
            <person name="Tritt A."/>
            <person name="Yoshinaga Y."/>
            <person name="Zwiers L.-H."/>
            <person name="Turgeon B."/>
            <person name="Goodwin S."/>
            <person name="Spatafora J."/>
            <person name="Crous P."/>
            <person name="Grigoriev I."/>
        </authorList>
    </citation>
    <scope>NUCLEOTIDE SEQUENCE [LARGE SCALE GENOMIC DNA]</scope>
    <source>
        <strain evidence="11">CBS 304.66</strain>
    </source>
</reference>
<evidence type="ECO:0000256" key="3">
    <source>
        <dbReference type="ARBA" id="ARBA00010617"/>
    </source>
</evidence>
<feature type="chain" id="PRO_5040171888" evidence="9">
    <location>
        <begin position="16"/>
        <end position="511"/>
    </location>
</feature>